<dbReference type="InterPro" id="IPR007110">
    <property type="entry name" value="Ig-like_dom"/>
</dbReference>
<keyword evidence="7" id="KW-1015">Disulfide bond</keyword>
<dbReference type="GO" id="GO:0031295">
    <property type="term" value="P:T cell costimulation"/>
    <property type="evidence" value="ECO:0007669"/>
    <property type="project" value="TreeGrafter"/>
</dbReference>
<dbReference type="InterPro" id="IPR051713">
    <property type="entry name" value="T-cell_Activation_Regulation"/>
</dbReference>
<evidence type="ECO:0000313" key="15">
    <source>
        <dbReference type="Proteomes" id="UP000265020"/>
    </source>
</evidence>
<feature type="domain" description="Ig-like" evidence="13">
    <location>
        <begin position="35"/>
        <end position="109"/>
    </location>
</feature>
<sequence>MAKIIYFGTLLFLTFLLSVSGDAEVTCVFRESCLLPCQFQDGAQLVIHWIKVSIRDSVVHSYYGDKDQLEYQVQNFKNRTSLFKDQISKGNASLLLTGVTIEDAGRYKCYTSTVRGNEESFVNLKTEAPVSKVIIKEDENQIICSSEGIYPQPELSWSTIPPSNTPLNVTTTVQQNEDQLYSIRSSLVLEDDPDVTYSCTVRTQRNNMTSTYRKPETSRHERMSIGGPIAGAVVAVIIIIVTVFVCSKKNKLKSFFVLF</sequence>
<dbReference type="Ensembl" id="ENSCVAT00000014992.1">
    <property type="protein sequence ID" value="ENSCVAP00000000494.1"/>
    <property type="gene ID" value="ENSCVAG00000001406.1"/>
</dbReference>
<keyword evidence="15" id="KW-1185">Reference proteome</keyword>
<evidence type="ECO:0000256" key="7">
    <source>
        <dbReference type="ARBA" id="ARBA00023157"/>
    </source>
</evidence>
<evidence type="ECO:0000256" key="5">
    <source>
        <dbReference type="ARBA" id="ARBA00022989"/>
    </source>
</evidence>
<accession>A0A3Q2C790</accession>
<dbReference type="GO" id="GO:0071222">
    <property type="term" value="P:cellular response to lipopolysaccharide"/>
    <property type="evidence" value="ECO:0007669"/>
    <property type="project" value="TreeGrafter"/>
</dbReference>
<keyword evidence="10" id="KW-0393">Immunoglobulin domain</keyword>
<dbReference type="SUPFAM" id="SSF48726">
    <property type="entry name" value="Immunoglobulin"/>
    <property type="match status" value="2"/>
</dbReference>
<evidence type="ECO:0000259" key="13">
    <source>
        <dbReference type="PROSITE" id="PS50835"/>
    </source>
</evidence>
<feature type="transmembrane region" description="Helical" evidence="11">
    <location>
        <begin position="225"/>
        <end position="246"/>
    </location>
</feature>
<dbReference type="GO" id="GO:0009897">
    <property type="term" value="C:external side of plasma membrane"/>
    <property type="evidence" value="ECO:0007669"/>
    <property type="project" value="TreeGrafter"/>
</dbReference>
<keyword evidence="9" id="KW-0325">Glycoprotein</keyword>
<evidence type="ECO:0000256" key="3">
    <source>
        <dbReference type="ARBA" id="ARBA00022692"/>
    </source>
</evidence>
<keyword evidence="2" id="KW-1003">Cell membrane</keyword>
<keyword evidence="8" id="KW-0675">Receptor</keyword>
<feature type="domain" description="Ig-like" evidence="13">
    <location>
        <begin position="119"/>
        <end position="209"/>
    </location>
</feature>
<name>A0A3Q2C790_CYPVA</name>
<dbReference type="FunFam" id="2.60.40.10:FF:000142">
    <property type="entry name" value="V-set domain-containing T-cell activation inhibitor 1"/>
    <property type="match status" value="1"/>
</dbReference>
<dbReference type="PANTHER" id="PTHR25466:SF14">
    <property type="entry name" value="BUTYROPHILIN SUBFAMILY 2 MEMBER A2-LIKE-RELATED"/>
    <property type="match status" value="1"/>
</dbReference>
<dbReference type="GO" id="GO:0007166">
    <property type="term" value="P:cell surface receptor signaling pathway"/>
    <property type="evidence" value="ECO:0007669"/>
    <property type="project" value="TreeGrafter"/>
</dbReference>
<evidence type="ECO:0000256" key="10">
    <source>
        <dbReference type="ARBA" id="ARBA00023319"/>
    </source>
</evidence>
<proteinExistence type="predicted"/>
<evidence type="ECO:0000256" key="8">
    <source>
        <dbReference type="ARBA" id="ARBA00023170"/>
    </source>
</evidence>
<dbReference type="GO" id="GO:0006955">
    <property type="term" value="P:immune response"/>
    <property type="evidence" value="ECO:0007669"/>
    <property type="project" value="TreeGrafter"/>
</dbReference>
<dbReference type="OMA" id="CICTEIR"/>
<dbReference type="Proteomes" id="UP000265020">
    <property type="component" value="Unassembled WGS sequence"/>
</dbReference>
<reference evidence="14" key="1">
    <citation type="submission" date="2025-08" db="UniProtKB">
        <authorList>
            <consortium name="Ensembl"/>
        </authorList>
    </citation>
    <scope>IDENTIFICATION</scope>
</reference>
<dbReference type="Pfam" id="PF22705">
    <property type="entry name" value="C2-set_3"/>
    <property type="match status" value="1"/>
</dbReference>
<dbReference type="InterPro" id="IPR013106">
    <property type="entry name" value="Ig_V-set"/>
</dbReference>
<evidence type="ECO:0000256" key="1">
    <source>
        <dbReference type="ARBA" id="ARBA00004251"/>
    </source>
</evidence>
<dbReference type="AlphaFoldDB" id="A0A3Q2C790"/>
<dbReference type="InterPro" id="IPR013783">
    <property type="entry name" value="Ig-like_fold"/>
</dbReference>
<evidence type="ECO:0000313" key="14">
    <source>
        <dbReference type="Ensembl" id="ENSCVAP00000000494.1"/>
    </source>
</evidence>
<dbReference type="Gene3D" id="2.60.40.10">
    <property type="entry name" value="Immunoglobulins"/>
    <property type="match status" value="2"/>
</dbReference>
<dbReference type="GeneTree" id="ENSGT01050000244843"/>
<evidence type="ECO:0000256" key="11">
    <source>
        <dbReference type="SAM" id="Phobius"/>
    </source>
</evidence>
<keyword evidence="3 11" id="KW-0812">Transmembrane</keyword>
<dbReference type="InterPro" id="IPR036179">
    <property type="entry name" value="Ig-like_dom_sf"/>
</dbReference>
<keyword evidence="6 11" id="KW-0472">Membrane</keyword>
<dbReference type="GO" id="GO:0042102">
    <property type="term" value="P:positive regulation of T cell proliferation"/>
    <property type="evidence" value="ECO:0007669"/>
    <property type="project" value="TreeGrafter"/>
</dbReference>
<evidence type="ECO:0000256" key="12">
    <source>
        <dbReference type="SAM" id="SignalP"/>
    </source>
</evidence>
<dbReference type="PANTHER" id="PTHR25466">
    <property type="entry name" value="T-LYMPHOCYTE ACTIVATION ANTIGEN"/>
    <property type="match status" value="1"/>
</dbReference>
<protein>
    <recommendedName>
        <fullName evidence="13">Ig-like domain-containing protein</fullName>
    </recommendedName>
</protein>
<keyword evidence="4 12" id="KW-0732">Signal</keyword>
<keyword evidence="5 11" id="KW-1133">Transmembrane helix</keyword>
<dbReference type="InterPro" id="IPR053896">
    <property type="entry name" value="BTN3A2-like_Ig-C"/>
</dbReference>
<dbReference type="PROSITE" id="PS50835">
    <property type="entry name" value="IG_LIKE"/>
    <property type="match status" value="2"/>
</dbReference>
<organism evidence="14 15">
    <name type="scientific">Cyprinodon variegatus</name>
    <name type="common">Sheepshead minnow</name>
    <dbReference type="NCBI Taxonomy" id="28743"/>
    <lineage>
        <taxon>Eukaryota</taxon>
        <taxon>Metazoa</taxon>
        <taxon>Chordata</taxon>
        <taxon>Craniata</taxon>
        <taxon>Vertebrata</taxon>
        <taxon>Euteleostomi</taxon>
        <taxon>Actinopterygii</taxon>
        <taxon>Neopterygii</taxon>
        <taxon>Teleostei</taxon>
        <taxon>Neoteleostei</taxon>
        <taxon>Acanthomorphata</taxon>
        <taxon>Ovalentaria</taxon>
        <taxon>Atherinomorphae</taxon>
        <taxon>Cyprinodontiformes</taxon>
        <taxon>Cyprinodontidae</taxon>
        <taxon>Cyprinodon</taxon>
    </lineage>
</organism>
<dbReference type="Pfam" id="PF07686">
    <property type="entry name" value="V-set"/>
    <property type="match status" value="1"/>
</dbReference>
<evidence type="ECO:0000256" key="6">
    <source>
        <dbReference type="ARBA" id="ARBA00023136"/>
    </source>
</evidence>
<feature type="chain" id="PRO_5018780044" description="Ig-like domain-containing protein" evidence="12">
    <location>
        <begin position="24"/>
        <end position="259"/>
    </location>
</feature>
<comment type="subcellular location">
    <subcellularLocation>
        <location evidence="1">Cell membrane</location>
        <topology evidence="1">Single-pass type I membrane protein</topology>
    </subcellularLocation>
</comment>
<dbReference type="GO" id="GO:0042130">
    <property type="term" value="P:negative regulation of T cell proliferation"/>
    <property type="evidence" value="ECO:0007669"/>
    <property type="project" value="TreeGrafter"/>
</dbReference>
<reference evidence="14" key="2">
    <citation type="submission" date="2025-09" db="UniProtKB">
        <authorList>
            <consortium name="Ensembl"/>
        </authorList>
    </citation>
    <scope>IDENTIFICATION</scope>
</reference>
<evidence type="ECO:0000256" key="9">
    <source>
        <dbReference type="ARBA" id="ARBA00023180"/>
    </source>
</evidence>
<evidence type="ECO:0000256" key="4">
    <source>
        <dbReference type="ARBA" id="ARBA00022729"/>
    </source>
</evidence>
<evidence type="ECO:0000256" key="2">
    <source>
        <dbReference type="ARBA" id="ARBA00022475"/>
    </source>
</evidence>
<dbReference type="SMART" id="SM00406">
    <property type="entry name" value="IGv"/>
    <property type="match status" value="1"/>
</dbReference>
<feature type="signal peptide" evidence="12">
    <location>
        <begin position="1"/>
        <end position="23"/>
    </location>
</feature>